<comment type="subcellular location">
    <subcellularLocation>
        <location evidence="1">Golgi apparatus membrane</location>
        <topology evidence="1">Peripheral membrane protein</topology>
        <orientation evidence="1">Cytoplasmic side</orientation>
    </subcellularLocation>
</comment>
<evidence type="ECO:0000256" key="2">
    <source>
        <dbReference type="ARBA" id="ARBA00023034"/>
    </source>
</evidence>
<keyword evidence="3" id="KW-0446">Lipid-binding</keyword>
<comment type="caution">
    <text evidence="5">The sequence shown here is derived from an EMBL/GenBank/DDBJ whole genome shotgun (WGS) entry which is preliminary data.</text>
</comment>
<organism evidence="5 6">
    <name type="scientific">Micromonospora sonneratiae</name>
    <dbReference type="NCBI Taxonomy" id="1184706"/>
    <lineage>
        <taxon>Bacteria</taxon>
        <taxon>Bacillati</taxon>
        <taxon>Actinomycetota</taxon>
        <taxon>Actinomycetes</taxon>
        <taxon>Micromonosporales</taxon>
        <taxon>Micromonosporaceae</taxon>
        <taxon>Micromonospora</taxon>
    </lineage>
</organism>
<evidence type="ECO:0000256" key="3">
    <source>
        <dbReference type="ARBA" id="ARBA00023121"/>
    </source>
</evidence>
<evidence type="ECO:0000313" key="6">
    <source>
        <dbReference type="Proteomes" id="UP001597260"/>
    </source>
</evidence>
<reference evidence="6" key="1">
    <citation type="journal article" date="2019" name="Int. J. Syst. Evol. Microbiol.">
        <title>The Global Catalogue of Microorganisms (GCM) 10K type strain sequencing project: providing services to taxonomists for standard genome sequencing and annotation.</title>
        <authorList>
            <consortium name="The Broad Institute Genomics Platform"/>
            <consortium name="The Broad Institute Genome Sequencing Center for Infectious Disease"/>
            <person name="Wu L."/>
            <person name="Ma J."/>
        </authorList>
    </citation>
    <scope>NUCLEOTIDE SEQUENCE [LARGE SCALE GENOMIC DNA]</scope>
    <source>
        <strain evidence="6">JCM 31037</strain>
    </source>
</reference>
<dbReference type="InterPro" id="IPR038261">
    <property type="entry name" value="GPP34-like_sf"/>
</dbReference>
<dbReference type="EMBL" id="JBHTMP010000077">
    <property type="protein sequence ID" value="MFD1325393.1"/>
    <property type="molecule type" value="Genomic_DNA"/>
</dbReference>
<evidence type="ECO:0000256" key="1">
    <source>
        <dbReference type="ARBA" id="ARBA00004255"/>
    </source>
</evidence>
<gene>
    <name evidence="5" type="ORF">ACFQ4H_30345</name>
</gene>
<dbReference type="InterPro" id="IPR008628">
    <property type="entry name" value="GPP34-like"/>
</dbReference>
<dbReference type="Pfam" id="PF05719">
    <property type="entry name" value="GPP34"/>
    <property type="match status" value="1"/>
</dbReference>
<proteinExistence type="predicted"/>
<dbReference type="RefSeq" id="WP_377577659.1">
    <property type="nucleotide sequence ID" value="NZ_JBHTMP010000077.1"/>
</dbReference>
<dbReference type="Proteomes" id="UP001597260">
    <property type="component" value="Unassembled WGS sequence"/>
</dbReference>
<accession>A0ABW3YNE1</accession>
<sequence length="226" mass="24193">MSRPLVPPTPPARLSLRVELFILTHSEAGEPLAHRPSLSIGLAGAILASLVVPVERVRLVGGSAATVVDRQPTGDSVADWALAGLAGHRSPLSVQDALRQIATEAYERTAADMVGGGLVTETSRRRLFGRTVAYPPANSAIIPRVRGRLRYVMQGIEQADPQTDILAGLIRALGLESEMYLDAVGNDLRAQMRQMLNRAAAEYPAMKEIVKAVEALVAEAALAVYR</sequence>
<dbReference type="Gene3D" id="1.10.3630.10">
    <property type="entry name" value="yeast vps74-n-term truncation variant domain like"/>
    <property type="match status" value="1"/>
</dbReference>
<keyword evidence="2" id="KW-0333">Golgi apparatus</keyword>
<name>A0ABW3YNE1_9ACTN</name>
<protein>
    <submittedName>
        <fullName evidence="5">GPP34 family phosphoprotein</fullName>
    </submittedName>
</protein>
<keyword evidence="6" id="KW-1185">Reference proteome</keyword>
<evidence type="ECO:0000256" key="4">
    <source>
        <dbReference type="ARBA" id="ARBA00023136"/>
    </source>
</evidence>
<evidence type="ECO:0000313" key="5">
    <source>
        <dbReference type="EMBL" id="MFD1325393.1"/>
    </source>
</evidence>
<keyword evidence="4" id="KW-0472">Membrane</keyword>